<keyword evidence="3" id="KW-1185">Reference proteome</keyword>
<reference evidence="2 3" key="1">
    <citation type="submission" date="2020-04" db="EMBL/GenBank/DDBJ databases">
        <title>CFH 90308 Microbacterium sp.</title>
        <authorList>
            <person name="Nie G."/>
            <person name="Ming H."/>
            <person name="Xia T."/>
        </authorList>
    </citation>
    <scope>NUCLEOTIDE SEQUENCE [LARGE SCALE GENOMIC DNA]</scope>
    <source>
        <strain evidence="2 3">CFH 90308</strain>
    </source>
</reference>
<dbReference type="RefSeq" id="WP_168912560.1">
    <property type="nucleotide sequence ID" value="NZ_JABACI010000002.1"/>
</dbReference>
<protein>
    <recommendedName>
        <fullName evidence="4">Lipoprotein</fullName>
    </recommendedName>
</protein>
<evidence type="ECO:0008006" key="4">
    <source>
        <dbReference type="Google" id="ProtNLM"/>
    </source>
</evidence>
<dbReference type="Proteomes" id="UP001429745">
    <property type="component" value="Unassembled WGS sequence"/>
</dbReference>
<organism evidence="2 3">
    <name type="scientific">Microbacterium salsuginis</name>
    <dbReference type="NCBI Taxonomy" id="2722803"/>
    <lineage>
        <taxon>Bacteria</taxon>
        <taxon>Bacillati</taxon>
        <taxon>Actinomycetota</taxon>
        <taxon>Actinomycetes</taxon>
        <taxon>Micrococcales</taxon>
        <taxon>Microbacteriaceae</taxon>
        <taxon>Microbacterium</taxon>
    </lineage>
</organism>
<name>A0ABX1KC70_9MICO</name>
<gene>
    <name evidence="2" type="ORF">HF576_09560</name>
</gene>
<evidence type="ECO:0000313" key="3">
    <source>
        <dbReference type="Proteomes" id="UP001429745"/>
    </source>
</evidence>
<evidence type="ECO:0000256" key="1">
    <source>
        <dbReference type="SAM" id="MobiDB-lite"/>
    </source>
</evidence>
<accession>A0ABX1KC70</accession>
<feature type="region of interest" description="Disordered" evidence="1">
    <location>
        <begin position="198"/>
        <end position="218"/>
    </location>
</feature>
<dbReference type="PROSITE" id="PS51257">
    <property type="entry name" value="PROKAR_LIPOPROTEIN"/>
    <property type="match status" value="1"/>
</dbReference>
<evidence type="ECO:0000313" key="2">
    <source>
        <dbReference type="EMBL" id="NLP84097.1"/>
    </source>
</evidence>
<sequence length="218" mass="22936">MSRGGARAKRRATSALAVAMLFAVSILTGCGGGPVVKPTGDELFAQAEEVYFEYREAVNGVLAVISDGPWEVDGSSAYGMVPSSAGCGDGWNFSLARSTKVDPAAQDQMRQDVADHLTDAGYEVEGMDLGSGEITSSDVIVREQAPFSLLTVTFVDNGNVLVVADTACHPGDHFELNDMLFGDAQLAKGYLPQQESPSDPLFFGITPGDPQFLPSPAP</sequence>
<comment type="caution">
    <text evidence="2">The sequence shown here is derived from an EMBL/GenBank/DDBJ whole genome shotgun (WGS) entry which is preliminary data.</text>
</comment>
<dbReference type="EMBL" id="JABACI010000002">
    <property type="protein sequence ID" value="NLP84097.1"/>
    <property type="molecule type" value="Genomic_DNA"/>
</dbReference>
<proteinExistence type="predicted"/>